<evidence type="ECO:0000259" key="10">
    <source>
        <dbReference type="SMART" id="SM00387"/>
    </source>
</evidence>
<dbReference type="EMBL" id="JBIAFP010000040">
    <property type="protein sequence ID" value="MFE9230826.1"/>
    <property type="molecule type" value="Genomic_DNA"/>
</dbReference>
<keyword evidence="4" id="KW-0808">Transferase</keyword>
<feature type="transmembrane region" description="Helical" evidence="9">
    <location>
        <begin position="47"/>
        <end position="66"/>
    </location>
</feature>
<keyword evidence="3" id="KW-0597">Phosphoprotein</keyword>
<dbReference type="InterPro" id="IPR036890">
    <property type="entry name" value="HATPase_C_sf"/>
</dbReference>
<comment type="catalytic activity">
    <reaction evidence="1">
        <text>ATP + protein L-histidine = ADP + protein N-phospho-L-histidine.</text>
        <dbReference type="EC" id="2.7.13.3"/>
    </reaction>
</comment>
<feature type="transmembrane region" description="Helical" evidence="9">
    <location>
        <begin position="21"/>
        <end position="41"/>
    </location>
</feature>
<evidence type="ECO:0000256" key="6">
    <source>
        <dbReference type="ARBA" id="ARBA00022777"/>
    </source>
</evidence>
<dbReference type="Pfam" id="PF07730">
    <property type="entry name" value="HisKA_3"/>
    <property type="match status" value="1"/>
</dbReference>
<evidence type="ECO:0000256" key="5">
    <source>
        <dbReference type="ARBA" id="ARBA00022741"/>
    </source>
</evidence>
<dbReference type="Pfam" id="PF13796">
    <property type="entry name" value="Sensor"/>
    <property type="match status" value="1"/>
</dbReference>
<evidence type="ECO:0000256" key="7">
    <source>
        <dbReference type="ARBA" id="ARBA00022840"/>
    </source>
</evidence>
<dbReference type="InterPro" id="IPR003594">
    <property type="entry name" value="HATPase_dom"/>
</dbReference>
<name>A0ABW6LU13_9ACTN</name>
<keyword evidence="9" id="KW-0472">Membrane</keyword>
<evidence type="ECO:0000256" key="9">
    <source>
        <dbReference type="SAM" id="Phobius"/>
    </source>
</evidence>
<evidence type="ECO:0000256" key="2">
    <source>
        <dbReference type="ARBA" id="ARBA00012438"/>
    </source>
</evidence>
<evidence type="ECO:0000256" key="8">
    <source>
        <dbReference type="ARBA" id="ARBA00023012"/>
    </source>
</evidence>
<comment type="caution">
    <text evidence="11">The sequence shown here is derived from an EMBL/GenBank/DDBJ whole genome shotgun (WGS) entry which is preliminary data.</text>
</comment>
<feature type="transmembrane region" description="Helical" evidence="9">
    <location>
        <begin position="152"/>
        <end position="173"/>
    </location>
</feature>
<feature type="transmembrane region" description="Helical" evidence="9">
    <location>
        <begin position="121"/>
        <end position="146"/>
    </location>
</feature>
<evidence type="ECO:0000313" key="12">
    <source>
        <dbReference type="Proteomes" id="UP001601288"/>
    </source>
</evidence>
<sequence length="405" mass="42931">MTAPRVADEDRNGRRKPRPGAIVFAVTGLPLSLLGMAYVLVVLYVGGLLSLTVIGLPVLALGLWGARHLGRTHARLMRTLLGEDIDPPASPAAASGALGWIRSNLSDVTAWRSMLYLMLRLPLDLIAFVVTFALPAFGVWSIVWGVVGNQALWLAAVSVLGGLAVLVFAPPAARTMLRLHRQLGRKLLGPSTSQLRVKTLERARSVAFTEGTRDLRQVERDLHDGTQAQLVAIAMTLSLATDTLEGESSTGRTGALIARARTQTDTAIAELRRLIDGINPAALDRGLADALPQLTGQAGVPVDLKVEMSQRPDPVIERVAYFCVAELLTNVVKHSGATKASVDARVVGKVLRIQVRDDGSGGARIGAGSGLSGLRERLTAVDGTLGLHSPPAGPTTVVLEMPVRI</sequence>
<dbReference type="CDD" id="cd16917">
    <property type="entry name" value="HATPase_UhpB-NarQ-NarX-like"/>
    <property type="match status" value="1"/>
</dbReference>
<dbReference type="RefSeq" id="WP_358291437.1">
    <property type="nucleotide sequence ID" value="NZ_JBEYGJ010000050.1"/>
</dbReference>
<dbReference type="InterPro" id="IPR011712">
    <property type="entry name" value="Sig_transdc_His_kin_sub3_dim/P"/>
</dbReference>
<gene>
    <name evidence="11" type="ORF">ACFYM3_40890</name>
</gene>
<keyword evidence="6 11" id="KW-0418">Kinase</keyword>
<dbReference type="InterPro" id="IPR025828">
    <property type="entry name" value="Put_sensor_dom"/>
</dbReference>
<organism evidence="11 12">
    <name type="scientific">Streptomyces massasporeus</name>
    <dbReference type="NCBI Taxonomy" id="67324"/>
    <lineage>
        <taxon>Bacteria</taxon>
        <taxon>Bacillati</taxon>
        <taxon>Actinomycetota</taxon>
        <taxon>Actinomycetes</taxon>
        <taxon>Kitasatosporales</taxon>
        <taxon>Streptomycetaceae</taxon>
        <taxon>Streptomyces</taxon>
    </lineage>
</organism>
<keyword evidence="5" id="KW-0547">Nucleotide-binding</keyword>
<dbReference type="InterPro" id="IPR050482">
    <property type="entry name" value="Sensor_HK_TwoCompSys"/>
</dbReference>
<dbReference type="Gene3D" id="1.20.5.1930">
    <property type="match status" value="1"/>
</dbReference>
<keyword evidence="7" id="KW-0067">ATP-binding</keyword>
<dbReference type="Pfam" id="PF02518">
    <property type="entry name" value="HATPase_c"/>
    <property type="match status" value="1"/>
</dbReference>
<dbReference type="Gene3D" id="3.30.565.10">
    <property type="entry name" value="Histidine kinase-like ATPase, C-terminal domain"/>
    <property type="match status" value="1"/>
</dbReference>
<dbReference type="PANTHER" id="PTHR24421:SF10">
    <property type="entry name" value="NITRATE_NITRITE SENSOR PROTEIN NARQ"/>
    <property type="match status" value="1"/>
</dbReference>
<dbReference type="PANTHER" id="PTHR24421">
    <property type="entry name" value="NITRATE/NITRITE SENSOR PROTEIN NARX-RELATED"/>
    <property type="match status" value="1"/>
</dbReference>
<evidence type="ECO:0000256" key="1">
    <source>
        <dbReference type="ARBA" id="ARBA00000085"/>
    </source>
</evidence>
<keyword evidence="9" id="KW-0812">Transmembrane</keyword>
<dbReference type="Proteomes" id="UP001601288">
    <property type="component" value="Unassembled WGS sequence"/>
</dbReference>
<evidence type="ECO:0000256" key="3">
    <source>
        <dbReference type="ARBA" id="ARBA00022553"/>
    </source>
</evidence>
<reference evidence="11 12" key="1">
    <citation type="submission" date="2024-10" db="EMBL/GenBank/DDBJ databases">
        <title>The Natural Products Discovery Center: Release of the First 8490 Sequenced Strains for Exploring Actinobacteria Biosynthetic Diversity.</title>
        <authorList>
            <person name="Kalkreuter E."/>
            <person name="Kautsar S.A."/>
            <person name="Yang D."/>
            <person name="Bader C.D."/>
            <person name="Teijaro C.N."/>
            <person name="Fluegel L."/>
            <person name="Davis C.M."/>
            <person name="Simpson J.R."/>
            <person name="Lauterbach L."/>
            <person name="Steele A.D."/>
            <person name="Gui C."/>
            <person name="Meng S."/>
            <person name="Li G."/>
            <person name="Viehrig K."/>
            <person name="Ye F."/>
            <person name="Su P."/>
            <person name="Kiefer A.F."/>
            <person name="Nichols A."/>
            <person name="Cepeda A.J."/>
            <person name="Yan W."/>
            <person name="Fan B."/>
            <person name="Jiang Y."/>
            <person name="Adhikari A."/>
            <person name="Zheng C.-J."/>
            <person name="Schuster L."/>
            <person name="Cowan T.M."/>
            <person name="Smanski M.J."/>
            <person name="Chevrette M.G."/>
            <person name="De Carvalho L.P.S."/>
            <person name="Shen B."/>
        </authorList>
    </citation>
    <scope>NUCLEOTIDE SEQUENCE [LARGE SCALE GENOMIC DNA]</scope>
    <source>
        <strain evidence="11 12">NPDC007066</strain>
    </source>
</reference>
<keyword evidence="12" id="KW-1185">Reference proteome</keyword>
<proteinExistence type="predicted"/>
<dbReference type="SUPFAM" id="SSF55874">
    <property type="entry name" value="ATPase domain of HSP90 chaperone/DNA topoisomerase II/histidine kinase"/>
    <property type="match status" value="1"/>
</dbReference>
<dbReference type="GO" id="GO:0016301">
    <property type="term" value="F:kinase activity"/>
    <property type="evidence" value="ECO:0007669"/>
    <property type="project" value="UniProtKB-KW"/>
</dbReference>
<feature type="domain" description="Histidine kinase/HSP90-like ATPase" evidence="10">
    <location>
        <begin position="315"/>
        <end position="405"/>
    </location>
</feature>
<evidence type="ECO:0000313" key="11">
    <source>
        <dbReference type="EMBL" id="MFE9230826.1"/>
    </source>
</evidence>
<evidence type="ECO:0000256" key="4">
    <source>
        <dbReference type="ARBA" id="ARBA00022679"/>
    </source>
</evidence>
<keyword evidence="9" id="KW-1133">Transmembrane helix</keyword>
<accession>A0ABW6LU13</accession>
<dbReference type="EC" id="2.7.13.3" evidence="2"/>
<protein>
    <recommendedName>
        <fullName evidence="2">histidine kinase</fullName>
        <ecNumber evidence="2">2.7.13.3</ecNumber>
    </recommendedName>
</protein>
<keyword evidence="8" id="KW-0902">Two-component regulatory system</keyword>
<dbReference type="SMART" id="SM00387">
    <property type="entry name" value="HATPase_c"/>
    <property type="match status" value="1"/>
</dbReference>